<feature type="domain" description="Disease resistance R13L4/SHOC-2-like LRR" evidence="2">
    <location>
        <begin position="1"/>
        <end position="155"/>
    </location>
</feature>
<accession>A0A6G1E6P5</accession>
<dbReference type="AlphaFoldDB" id="A0A6G1E6P5"/>
<keyword evidence="4" id="KW-1185">Reference proteome</keyword>
<dbReference type="Pfam" id="PF23598">
    <property type="entry name" value="LRR_14"/>
    <property type="match status" value="1"/>
</dbReference>
<dbReference type="OrthoDB" id="598235at2759"/>
<dbReference type="InterPro" id="IPR032675">
    <property type="entry name" value="LRR_dom_sf"/>
</dbReference>
<dbReference type="EMBL" id="SPHZ02000005">
    <property type="protein sequence ID" value="KAF0920152.1"/>
    <property type="molecule type" value="Genomic_DNA"/>
</dbReference>
<evidence type="ECO:0000259" key="2">
    <source>
        <dbReference type="Pfam" id="PF23598"/>
    </source>
</evidence>
<name>A0A6G1E6P5_9ORYZ</name>
<keyword evidence="1" id="KW-0677">Repeat</keyword>
<comment type="caution">
    <text evidence="3">The sequence shown here is derived from an EMBL/GenBank/DDBJ whole genome shotgun (WGS) entry which is preliminary data.</text>
</comment>
<reference evidence="3 4" key="1">
    <citation type="submission" date="2019-11" db="EMBL/GenBank/DDBJ databases">
        <title>Whole genome sequence of Oryza granulata.</title>
        <authorList>
            <person name="Li W."/>
        </authorList>
    </citation>
    <scope>NUCLEOTIDE SEQUENCE [LARGE SCALE GENOMIC DNA]</scope>
    <source>
        <strain evidence="4">cv. Menghai</strain>
        <tissue evidence="3">Leaf</tissue>
    </source>
</reference>
<dbReference type="Gene3D" id="3.80.10.10">
    <property type="entry name" value="Ribonuclease Inhibitor"/>
    <property type="match status" value="1"/>
</dbReference>
<proteinExistence type="predicted"/>
<dbReference type="SUPFAM" id="SSF52058">
    <property type="entry name" value="L domain-like"/>
    <property type="match status" value="1"/>
</dbReference>
<dbReference type="InterPro" id="IPR055414">
    <property type="entry name" value="LRR_R13L4/SHOC2-like"/>
</dbReference>
<evidence type="ECO:0000313" key="4">
    <source>
        <dbReference type="Proteomes" id="UP000479710"/>
    </source>
</evidence>
<protein>
    <recommendedName>
        <fullName evidence="2">Disease resistance R13L4/SHOC-2-like LRR domain-containing protein</fullName>
    </recommendedName>
</protein>
<sequence>MTKLTRLAVSTHGMNEVLSLEKFRAPRYLQKFYLYGKLAEGVIFPVSGHFQNLKVLSMRWSGLTKDPLGSLSQMPSLVYLELCEAYDGKSLEFHDGWFPKLRRLYLIRLDNLNSIEISDGAMMNLAYLEFRALKNLKAVPKGLQYLRLLKHLRAEKMPGGFTDGITGDQTFLQRVEVECW</sequence>
<gene>
    <name evidence="3" type="ORF">E2562_033454</name>
</gene>
<evidence type="ECO:0000313" key="3">
    <source>
        <dbReference type="EMBL" id="KAF0920152.1"/>
    </source>
</evidence>
<evidence type="ECO:0000256" key="1">
    <source>
        <dbReference type="ARBA" id="ARBA00022737"/>
    </source>
</evidence>
<dbReference type="Proteomes" id="UP000479710">
    <property type="component" value="Unassembled WGS sequence"/>
</dbReference>
<organism evidence="3 4">
    <name type="scientific">Oryza meyeriana var. granulata</name>
    <dbReference type="NCBI Taxonomy" id="110450"/>
    <lineage>
        <taxon>Eukaryota</taxon>
        <taxon>Viridiplantae</taxon>
        <taxon>Streptophyta</taxon>
        <taxon>Embryophyta</taxon>
        <taxon>Tracheophyta</taxon>
        <taxon>Spermatophyta</taxon>
        <taxon>Magnoliopsida</taxon>
        <taxon>Liliopsida</taxon>
        <taxon>Poales</taxon>
        <taxon>Poaceae</taxon>
        <taxon>BOP clade</taxon>
        <taxon>Oryzoideae</taxon>
        <taxon>Oryzeae</taxon>
        <taxon>Oryzinae</taxon>
        <taxon>Oryza</taxon>
        <taxon>Oryza meyeriana</taxon>
    </lineage>
</organism>